<feature type="compositionally biased region" description="Polar residues" evidence="1">
    <location>
        <begin position="139"/>
        <end position="164"/>
    </location>
</feature>
<feature type="compositionally biased region" description="Basic and acidic residues" evidence="1">
    <location>
        <begin position="524"/>
        <end position="536"/>
    </location>
</feature>
<proteinExistence type="predicted"/>
<feature type="transmembrane region" description="Helical" evidence="2">
    <location>
        <begin position="59"/>
        <end position="84"/>
    </location>
</feature>
<feature type="region of interest" description="Disordered" evidence="1">
    <location>
        <begin position="105"/>
        <end position="124"/>
    </location>
</feature>
<dbReference type="Proteomes" id="UP000504638">
    <property type="component" value="Unplaced"/>
</dbReference>
<reference evidence="6" key="2">
    <citation type="submission" date="2020-04" db="EMBL/GenBank/DDBJ databases">
        <authorList>
            <consortium name="NCBI Genome Project"/>
        </authorList>
    </citation>
    <scope>NUCLEOTIDE SEQUENCE</scope>
    <source>
        <strain evidence="6">CBS 781.70</strain>
    </source>
</reference>
<dbReference type="OrthoDB" id="4524805at2759"/>
<feature type="compositionally biased region" description="Pro residues" evidence="1">
    <location>
        <begin position="364"/>
        <end position="374"/>
    </location>
</feature>
<accession>A0A6G1G6Z0</accession>
<feature type="compositionally biased region" description="Polar residues" evidence="1">
    <location>
        <begin position="445"/>
        <end position="456"/>
    </location>
</feature>
<evidence type="ECO:0000313" key="6">
    <source>
        <dbReference type="RefSeq" id="XP_033535444.1"/>
    </source>
</evidence>
<feature type="compositionally biased region" description="Polar residues" evidence="1">
    <location>
        <begin position="378"/>
        <end position="389"/>
    </location>
</feature>
<evidence type="ECO:0000256" key="1">
    <source>
        <dbReference type="SAM" id="MobiDB-lite"/>
    </source>
</evidence>
<dbReference type="RefSeq" id="XP_033535444.1">
    <property type="nucleotide sequence ID" value="XM_033679178.1"/>
</dbReference>
<dbReference type="AlphaFoldDB" id="A0A6G1G6Z0"/>
<organism evidence="4">
    <name type="scientific">Eremomyces bilateralis CBS 781.70</name>
    <dbReference type="NCBI Taxonomy" id="1392243"/>
    <lineage>
        <taxon>Eukaryota</taxon>
        <taxon>Fungi</taxon>
        <taxon>Dikarya</taxon>
        <taxon>Ascomycota</taxon>
        <taxon>Pezizomycotina</taxon>
        <taxon>Dothideomycetes</taxon>
        <taxon>Dothideomycetes incertae sedis</taxon>
        <taxon>Eremomycetales</taxon>
        <taxon>Eremomycetaceae</taxon>
        <taxon>Eremomyces</taxon>
    </lineage>
</organism>
<evidence type="ECO:0000256" key="2">
    <source>
        <dbReference type="SAM" id="Phobius"/>
    </source>
</evidence>
<feature type="chain" id="PRO_5044631872" evidence="3">
    <location>
        <begin position="27"/>
        <end position="558"/>
    </location>
</feature>
<keyword evidence="2" id="KW-0472">Membrane</keyword>
<dbReference type="EMBL" id="ML975154">
    <property type="protein sequence ID" value="KAF1813813.1"/>
    <property type="molecule type" value="Genomic_DNA"/>
</dbReference>
<gene>
    <name evidence="4 6" type="ORF">P152DRAFT_457183</name>
</gene>
<name>A0A6G1G6Z0_9PEZI</name>
<evidence type="ECO:0000313" key="4">
    <source>
        <dbReference type="EMBL" id="KAF1813813.1"/>
    </source>
</evidence>
<feature type="compositionally biased region" description="Low complexity" evidence="1">
    <location>
        <begin position="242"/>
        <end position="261"/>
    </location>
</feature>
<keyword evidence="2" id="KW-0812">Transmembrane</keyword>
<reference evidence="4 6" key="1">
    <citation type="submission" date="2020-01" db="EMBL/GenBank/DDBJ databases">
        <authorList>
            <consortium name="DOE Joint Genome Institute"/>
            <person name="Haridas S."/>
            <person name="Albert R."/>
            <person name="Binder M."/>
            <person name="Bloem J."/>
            <person name="Labutti K."/>
            <person name="Salamov A."/>
            <person name="Andreopoulos B."/>
            <person name="Baker S.E."/>
            <person name="Barry K."/>
            <person name="Bills G."/>
            <person name="Bluhm B.H."/>
            <person name="Cannon C."/>
            <person name="Castanera R."/>
            <person name="Culley D.E."/>
            <person name="Daum C."/>
            <person name="Ezra D."/>
            <person name="Gonzalez J.B."/>
            <person name="Henrissat B."/>
            <person name="Kuo A."/>
            <person name="Liang C."/>
            <person name="Lipzen A."/>
            <person name="Lutzoni F."/>
            <person name="Magnuson J."/>
            <person name="Mondo S."/>
            <person name="Nolan M."/>
            <person name="Ohm R."/>
            <person name="Pangilinan J."/>
            <person name="Park H.-J."/>
            <person name="Ramirez L."/>
            <person name="Alfaro M."/>
            <person name="Sun H."/>
            <person name="Tritt A."/>
            <person name="Yoshinaga Y."/>
            <person name="Zwiers L.-H."/>
            <person name="Turgeon B.G."/>
            <person name="Goodwin S.B."/>
            <person name="Spatafora J.W."/>
            <person name="Crous P.W."/>
            <person name="Grigoriev I.V."/>
        </authorList>
    </citation>
    <scope>NUCLEOTIDE SEQUENCE</scope>
    <source>
        <strain evidence="4 6">CBS 781.70</strain>
    </source>
</reference>
<feature type="compositionally biased region" description="Polar residues" evidence="1">
    <location>
        <begin position="319"/>
        <end position="329"/>
    </location>
</feature>
<feature type="signal peptide" evidence="3">
    <location>
        <begin position="1"/>
        <end position="26"/>
    </location>
</feature>
<feature type="region of interest" description="Disordered" evidence="1">
    <location>
        <begin position="139"/>
        <end position="167"/>
    </location>
</feature>
<protein>
    <submittedName>
        <fullName evidence="4 6">Uncharacterized protein</fullName>
    </submittedName>
</protein>
<keyword evidence="3" id="KW-0732">Signal</keyword>
<reference evidence="6" key="3">
    <citation type="submission" date="2025-04" db="UniProtKB">
        <authorList>
            <consortium name="RefSeq"/>
        </authorList>
    </citation>
    <scope>IDENTIFICATION</scope>
    <source>
        <strain evidence="6">CBS 781.70</strain>
    </source>
</reference>
<keyword evidence="2" id="KW-1133">Transmembrane helix</keyword>
<evidence type="ECO:0000256" key="3">
    <source>
        <dbReference type="SAM" id="SignalP"/>
    </source>
</evidence>
<feature type="compositionally biased region" description="Low complexity" evidence="1">
    <location>
        <begin position="113"/>
        <end position="124"/>
    </location>
</feature>
<evidence type="ECO:0000313" key="5">
    <source>
        <dbReference type="Proteomes" id="UP000504638"/>
    </source>
</evidence>
<dbReference type="GeneID" id="54419748"/>
<feature type="compositionally biased region" description="Basic and acidic residues" evidence="1">
    <location>
        <begin position="344"/>
        <end position="355"/>
    </location>
</feature>
<sequence length="558" mass="60871">MLLSLPGNPAHLLTVILCFYCTTAAARPGLSPQSQLDIADVKKRGLLEPPAHPVEKSILPAQICGIIGAYCVSVVVVGFLILVIGRPKRQRAMAGDPAPEIEMTKSPAQAFDPSPVSPTSTSRSWIKGKLNLTHSMKKSVTSLTSRGGSTAPNSRATSQPNSPGFASFDENIIQRDREDRQKEMDRLYAAVMEHDAKKASQSEIFAIEDEDEIQQTHPEDVPCNPQDKRILRVKTDAERLDIPGPHSPSSPRSPIRAIYPPDSEGPSGPRSPTSPIRAGAGFHQDHQHRQQAFLANPPTQTGPPPTSPKRNLLRRESRTSSMGSTASTSKTRKALRNLRISAPIRKEDGSEDERAPLSPRFYNPGPPPEPPSNPNTPHTSQTFASQGTMESPPLPSGIPQPQPQPQPQVEDYADEELDQPAPLPNPAPHRGPYMHSPDPAAPRPFNNSKSASTSSGALPLRAMGGDSFAPEATKTTYVERKRDRLMQGIPRTVRTPNTAGVPHTPYSPYMPFTPITPVTPHLVGQRERKEKKKWEKKVYGSPTAELVKSPAEIWDDGY</sequence>
<feature type="region of interest" description="Disordered" evidence="1">
    <location>
        <begin position="236"/>
        <end position="536"/>
    </location>
</feature>
<feature type="compositionally biased region" description="Pro residues" evidence="1">
    <location>
        <begin position="392"/>
        <end position="406"/>
    </location>
</feature>
<keyword evidence="5" id="KW-1185">Reference proteome</keyword>